<dbReference type="Proteomes" id="UP000054874">
    <property type="component" value="Unassembled WGS sequence"/>
</dbReference>
<dbReference type="Pfam" id="PF13411">
    <property type="entry name" value="MerR_1"/>
    <property type="match status" value="1"/>
</dbReference>
<keyword evidence="2" id="KW-0238">DNA-binding</keyword>
<feature type="coiled-coil region" evidence="5">
    <location>
        <begin position="70"/>
        <end position="107"/>
    </location>
</feature>
<evidence type="ECO:0000256" key="4">
    <source>
        <dbReference type="ARBA" id="ARBA00023163"/>
    </source>
</evidence>
<keyword evidence="5" id="KW-0175">Coiled coil</keyword>
<evidence type="ECO:0000256" key="2">
    <source>
        <dbReference type="ARBA" id="ARBA00023125"/>
    </source>
</evidence>
<gene>
    <name evidence="7" type="ORF">ASU35_15890</name>
</gene>
<evidence type="ECO:0000256" key="1">
    <source>
        <dbReference type="ARBA" id="ARBA00023015"/>
    </source>
</evidence>
<dbReference type="Gene3D" id="1.10.1660.10">
    <property type="match status" value="1"/>
</dbReference>
<dbReference type="AlphaFoldDB" id="A0A0V8QAF8"/>
<dbReference type="STRING" id="290052.ASU35_15890"/>
<dbReference type="GO" id="GO:0003677">
    <property type="term" value="F:DNA binding"/>
    <property type="evidence" value="ECO:0007669"/>
    <property type="project" value="UniProtKB-KW"/>
</dbReference>
<comment type="caution">
    <text evidence="7">The sequence shown here is derived from an EMBL/GenBank/DDBJ whole genome shotgun (WGS) entry which is preliminary data.</text>
</comment>
<evidence type="ECO:0000256" key="3">
    <source>
        <dbReference type="ARBA" id="ARBA00023159"/>
    </source>
</evidence>
<dbReference type="InterPro" id="IPR012925">
    <property type="entry name" value="TipAS_dom"/>
</dbReference>
<protein>
    <submittedName>
        <fullName evidence="7">MerR family transcriptional regulator</fullName>
    </submittedName>
</protein>
<name>A0A0V8QAF8_9FIRM</name>
<dbReference type="InterPro" id="IPR036244">
    <property type="entry name" value="TipA-like_antibiotic-bd"/>
</dbReference>
<dbReference type="CDD" id="cd01106">
    <property type="entry name" value="HTH_TipAL-Mta"/>
    <property type="match status" value="1"/>
</dbReference>
<organism evidence="7 8">
    <name type="scientific">Acetivibrio ethanolgignens</name>
    <dbReference type="NCBI Taxonomy" id="290052"/>
    <lineage>
        <taxon>Bacteria</taxon>
        <taxon>Bacillati</taxon>
        <taxon>Bacillota</taxon>
        <taxon>Clostridia</taxon>
        <taxon>Eubacteriales</taxon>
        <taxon>Oscillospiraceae</taxon>
        <taxon>Acetivibrio</taxon>
    </lineage>
</organism>
<keyword evidence="8" id="KW-1185">Reference proteome</keyword>
<dbReference type="EMBL" id="LNAM01000212">
    <property type="protein sequence ID" value="KSV57565.1"/>
    <property type="molecule type" value="Genomic_DNA"/>
</dbReference>
<proteinExistence type="predicted"/>
<keyword evidence="3" id="KW-0010">Activator</keyword>
<dbReference type="OrthoDB" id="9814833at2"/>
<dbReference type="SUPFAM" id="SSF46955">
    <property type="entry name" value="Putative DNA-binding domain"/>
    <property type="match status" value="1"/>
</dbReference>
<dbReference type="PRINTS" id="PR00040">
    <property type="entry name" value="HTHMERR"/>
</dbReference>
<dbReference type="InterPro" id="IPR009061">
    <property type="entry name" value="DNA-bd_dom_put_sf"/>
</dbReference>
<feature type="domain" description="HTH merR-type" evidence="6">
    <location>
        <begin position="1"/>
        <end position="71"/>
    </location>
</feature>
<feature type="coiled-coil region" evidence="5">
    <location>
        <begin position="156"/>
        <end position="183"/>
    </location>
</feature>
<dbReference type="SMART" id="SM00422">
    <property type="entry name" value="HTH_MERR"/>
    <property type="match status" value="1"/>
</dbReference>
<evidence type="ECO:0000313" key="7">
    <source>
        <dbReference type="EMBL" id="KSV57565.1"/>
    </source>
</evidence>
<dbReference type="PANTHER" id="PTHR30204:SF90">
    <property type="entry name" value="HTH-TYPE TRANSCRIPTIONAL ACTIVATOR MTA"/>
    <property type="match status" value="1"/>
</dbReference>
<dbReference type="SUPFAM" id="SSF89082">
    <property type="entry name" value="Antibiotic binding domain of TipA-like multidrug resistance regulators"/>
    <property type="match status" value="1"/>
</dbReference>
<dbReference type="InterPro" id="IPR000551">
    <property type="entry name" value="MerR-type_HTH_dom"/>
</dbReference>
<evidence type="ECO:0000256" key="5">
    <source>
        <dbReference type="SAM" id="Coils"/>
    </source>
</evidence>
<sequence length="252" mass="29694">MEYTIKELAELAGTSTRTLRFYEEKGLLSPKRAGTGEYRIYRKKEVDVLQQILFFREMGFSLAQIEKALKEKNFDRIQAMEEQLQSLETEKQRLDRLIATIQKTIQKEKGEIQMSDREKFEGLKKEILAENEKKYGKEIREKYGEVTVEESNRKMLNLSKEEYDRMQKLAKQINEKLVKAVREGIDYRSEAGKEIALLHKEWIGFSWPSYSVEAHHGLVQMYTADERFNAYYDAEQPGCAEFLKRAVEEHIK</sequence>
<evidence type="ECO:0000259" key="6">
    <source>
        <dbReference type="PROSITE" id="PS50937"/>
    </source>
</evidence>
<evidence type="ECO:0000313" key="8">
    <source>
        <dbReference type="Proteomes" id="UP000054874"/>
    </source>
</evidence>
<dbReference type="GO" id="GO:0003700">
    <property type="term" value="F:DNA-binding transcription factor activity"/>
    <property type="evidence" value="ECO:0007669"/>
    <property type="project" value="InterPro"/>
</dbReference>
<keyword evidence="4" id="KW-0804">Transcription</keyword>
<dbReference type="Pfam" id="PF07739">
    <property type="entry name" value="TipAS"/>
    <property type="match status" value="1"/>
</dbReference>
<dbReference type="InterPro" id="IPR047057">
    <property type="entry name" value="MerR_fam"/>
</dbReference>
<dbReference type="RefSeq" id="WP_058354191.1">
    <property type="nucleotide sequence ID" value="NZ_CABMMD010000212.1"/>
</dbReference>
<reference evidence="7 8" key="1">
    <citation type="submission" date="2015-11" db="EMBL/GenBank/DDBJ databases">
        <title>Butyribacter intestini gen. nov., sp. nov., a butyric acid-producing bacterium of the family Lachnospiraceae isolated from the human faeces.</title>
        <authorList>
            <person name="Zou Y."/>
            <person name="Xue W."/>
            <person name="Luo G."/>
            <person name="Lv M."/>
        </authorList>
    </citation>
    <scope>NUCLEOTIDE SEQUENCE [LARGE SCALE GENOMIC DNA]</scope>
    <source>
        <strain evidence="7 8">ACET-33324</strain>
    </source>
</reference>
<dbReference type="PROSITE" id="PS50937">
    <property type="entry name" value="HTH_MERR_2"/>
    <property type="match status" value="1"/>
</dbReference>
<dbReference type="PANTHER" id="PTHR30204">
    <property type="entry name" value="REDOX-CYCLING DRUG-SENSING TRANSCRIPTIONAL ACTIVATOR SOXR"/>
    <property type="match status" value="1"/>
</dbReference>
<keyword evidence="1" id="KW-0805">Transcription regulation</keyword>
<dbReference type="Gene3D" id="1.10.490.50">
    <property type="entry name" value="Antibiotic binding domain of TipA-like multidrug resistance regulators"/>
    <property type="match status" value="1"/>
</dbReference>
<accession>A0A0V8QAF8</accession>